<sequence>MAETTGRKRTFKSFSYKGVDLKDLLELETEEFIKLTPARVRRRFSRGLGTKPQGLILKLRAAKLATQPNEKPAAVKTHLRNMIIVPEMIGSVVAIYNGKVFNPIEIRPEMVGHYLGEFSISYTPVRHGRAGNASARFFPIR</sequence>
<gene>
    <name evidence="5" type="primary">RPS15</name>
    <name evidence="5" type="ORF">KQ657_003402</name>
</gene>
<dbReference type="GO" id="GO:0022627">
    <property type="term" value="C:cytosolic small ribosomal subunit"/>
    <property type="evidence" value="ECO:0007669"/>
    <property type="project" value="TreeGrafter"/>
</dbReference>
<dbReference type="InterPro" id="IPR005713">
    <property type="entry name" value="Ribosomal_uS19_euk/arc"/>
</dbReference>
<evidence type="ECO:0000256" key="2">
    <source>
        <dbReference type="ARBA" id="ARBA00022980"/>
    </source>
</evidence>
<dbReference type="GO" id="GO:0000028">
    <property type="term" value="P:ribosomal small subunit assembly"/>
    <property type="evidence" value="ECO:0007669"/>
    <property type="project" value="TreeGrafter"/>
</dbReference>
<dbReference type="GO" id="GO:0006412">
    <property type="term" value="P:translation"/>
    <property type="evidence" value="ECO:0007669"/>
    <property type="project" value="InterPro"/>
</dbReference>
<keyword evidence="6" id="KW-1185">Reference proteome</keyword>
<dbReference type="PRINTS" id="PR00975">
    <property type="entry name" value="RIBOSOMALS19"/>
</dbReference>
<dbReference type="NCBIfam" id="NF003121">
    <property type="entry name" value="PRK04038.1"/>
    <property type="match status" value="1"/>
</dbReference>
<dbReference type="GeneID" id="66116776"/>
<dbReference type="PANTHER" id="PTHR11880">
    <property type="entry name" value="RIBOSOMAL PROTEIN S19P FAMILY MEMBER"/>
    <property type="match status" value="1"/>
</dbReference>
<dbReference type="InterPro" id="IPR020934">
    <property type="entry name" value="Ribosomal_uS19_CS"/>
</dbReference>
<dbReference type="Pfam" id="PF00203">
    <property type="entry name" value="Ribosomal_S19"/>
    <property type="match status" value="1"/>
</dbReference>
<dbReference type="GO" id="GO:0003735">
    <property type="term" value="F:structural constituent of ribosome"/>
    <property type="evidence" value="ECO:0007669"/>
    <property type="project" value="InterPro"/>
</dbReference>
<proteinExistence type="inferred from homology"/>
<accession>A0A9P7VD51</accession>
<dbReference type="GO" id="GO:0003723">
    <property type="term" value="F:RNA binding"/>
    <property type="evidence" value="ECO:0007669"/>
    <property type="project" value="InterPro"/>
</dbReference>
<protein>
    <submittedName>
        <fullName evidence="5">Ribosomal protein S15</fullName>
    </submittedName>
</protein>
<dbReference type="Gene3D" id="3.30.860.10">
    <property type="entry name" value="30s Ribosomal Protein S19, Chain A"/>
    <property type="match status" value="1"/>
</dbReference>
<evidence type="ECO:0000313" key="6">
    <source>
        <dbReference type="Proteomes" id="UP000790833"/>
    </source>
</evidence>
<dbReference type="Proteomes" id="UP000790833">
    <property type="component" value="Unassembled WGS sequence"/>
</dbReference>
<dbReference type="EMBL" id="JAHMUF010000003">
    <property type="protein sequence ID" value="KAG7195635.1"/>
    <property type="molecule type" value="Genomic_DNA"/>
</dbReference>
<dbReference type="InterPro" id="IPR023575">
    <property type="entry name" value="Ribosomal_uS19_SF"/>
</dbReference>
<dbReference type="AlphaFoldDB" id="A0A9P7VD51"/>
<evidence type="ECO:0000256" key="3">
    <source>
        <dbReference type="ARBA" id="ARBA00023274"/>
    </source>
</evidence>
<comment type="caution">
    <text evidence="5">The sequence shown here is derived from an EMBL/GenBank/DDBJ whole genome shotgun (WGS) entry which is preliminary data.</text>
</comment>
<dbReference type="PANTHER" id="PTHR11880:SF2">
    <property type="entry name" value="SMALL RIBOSOMAL SUBUNIT PROTEIN US19"/>
    <property type="match status" value="1"/>
</dbReference>
<dbReference type="InterPro" id="IPR002222">
    <property type="entry name" value="Ribosomal_uS19"/>
</dbReference>
<evidence type="ECO:0000313" key="5">
    <source>
        <dbReference type="EMBL" id="KAG7195635.1"/>
    </source>
</evidence>
<evidence type="ECO:0000256" key="4">
    <source>
        <dbReference type="RuleBase" id="RU003485"/>
    </source>
</evidence>
<dbReference type="FunFam" id="3.30.860.10:FF:000002">
    <property type="entry name" value="40S ribosomal protein S15"/>
    <property type="match status" value="1"/>
</dbReference>
<name>A0A9P7VD51_9ASCO</name>
<dbReference type="PROSITE" id="PS00323">
    <property type="entry name" value="RIBOSOMAL_S19"/>
    <property type="match status" value="1"/>
</dbReference>
<evidence type="ECO:0000256" key="1">
    <source>
        <dbReference type="ARBA" id="ARBA00007345"/>
    </source>
</evidence>
<organism evidence="5 6">
    <name type="scientific">Scheffersomyces spartinae</name>
    <dbReference type="NCBI Taxonomy" id="45513"/>
    <lineage>
        <taxon>Eukaryota</taxon>
        <taxon>Fungi</taxon>
        <taxon>Dikarya</taxon>
        <taxon>Ascomycota</taxon>
        <taxon>Saccharomycotina</taxon>
        <taxon>Pichiomycetes</taxon>
        <taxon>Debaryomycetaceae</taxon>
        <taxon>Scheffersomyces</taxon>
    </lineage>
</organism>
<comment type="similarity">
    <text evidence="1 4">Belongs to the universal ribosomal protein uS19 family.</text>
</comment>
<keyword evidence="3 4" id="KW-0687">Ribonucleoprotein</keyword>
<dbReference type="HAMAP" id="MF_00531">
    <property type="entry name" value="Ribosomal_uS19"/>
    <property type="match status" value="1"/>
</dbReference>
<dbReference type="SUPFAM" id="SSF54570">
    <property type="entry name" value="Ribosomal protein S19"/>
    <property type="match status" value="1"/>
</dbReference>
<dbReference type="RefSeq" id="XP_043051180.1">
    <property type="nucleotide sequence ID" value="XM_043194128.1"/>
</dbReference>
<keyword evidence="2 4" id="KW-0689">Ribosomal protein</keyword>
<dbReference type="NCBIfam" id="TIGR01025">
    <property type="entry name" value="uS19_arch"/>
    <property type="match status" value="1"/>
</dbReference>
<reference evidence="5" key="1">
    <citation type="submission" date="2021-03" db="EMBL/GenBank/DDBJ databases">
        <authorList>
            <person name="Palmer J.M."/>
        </authorList>
    </citation>
    <scope>NUCLEOTIDE SEQUENCE</scope>
    <source>
        <strain evidence="5">ARV_011</strain>
    </source>
</reference>
<dbReference type="PIRSF" id="PIRSF002144">
    <property type="entry name" value="Ribosomal_S19"/>
    <property type="match status" value="1"/>
</dbReference>
<dbReference type="OrthoDB" id="10258210at2759"/>